<evidence type="ECO:0000313" key="2">
    <source>
        <dbReference type="Proteomes" id="UP000824201"/>
    </source>
</evidence>
<evidence type="ECO:0000313" key="1">
    <source>
        <dbReference type="EMBL" id="HIR88253.1"/>
    </source>
</evidence>
<reference evidence="1" key="1">
    <citation type="submission" date="2020-10" db="EMBL/GenBank/DDBJ databases">
        <authorList>
            <person name="Gilroy R."/>
        </authorList>
    </citation>
    <scope>NUCLEOTIDE SEQUENCE</scope>
    <source>
        <strain evidence="1">ChiW13-3771</strain>
    </source>
</reference>
<protein>
    <recommendedName>
        <fullName evidence="3">CRISPR-associated protein</fullName>
    </recommendedName>
</protein>
<dbReference type="EMBL" id="DVHN01000052">
    <property type="protein sequence ID" value="HIR88253.1"/>
    <property type="molecule type" value="Genomic_DNA"/>
</dbReference>
<gene>
    <name evidence="1" type="ORF">IAC96_04805</name>
</gene>
<name>A0A9D1EE27_9FIRM</name>
<comment type="caution">
    <text evidence="1">The sequence shown here is derived from an EMBL/GenBank/DDBJ whole genome shotgun (WGS) entry which is preliminary data.</text>
</comment>
<proteinExistence type="predicted"/>
<accession>A0A9D1EE27</accession>
<sequence>MMEKVFVNFTNHPSSDWGEKQTAEAEKYGKIHDIPFPQVDPMSTEQEIQQLGEQCYKEIMKYNPIAVLCQGEFTLAVYVINRLRQKNIKVLAACTKRIAVMEGNKKQSVFVFEKFREYS</sequence>
<organism evidence="1 2">
    <name type="scientific">Candidatus Fimimorpha faecalis</name>
    <dbReference type="NCBI Taxonomy" id="2840824"/>
    <lineage>
        <taxon>Bacteria</taxon>
        <taxon>Bacillati</taxon>
        <taxon>Bacillota</taxon>
        <taxon>Clostridia</taxon>
        <taxon>Eubacteriales</taxon>
        <taxon>Candidatus Fimimorpha</taxon>
    </lineage>
</organism>
<dbReference type="Proteomes" id="UP000824201">
    <property type="component" value="Unassembled WGS sequence"/>
</dbReference>
<reference evidence="1" key="2">
    <citation type="journal article" date="2021" name="PeerJ">
        <title>Extensive microbial diversity within the chicken gut microbiome revealed by metagenomics and culture.</title>
        <authorList>
            <person name="Gilroy R."/>
            <person name="Ravi A."/>
            <person name="Getino M."/>
            <person name="Pursley I."/>
            <person name="Horton D.L."/>
            <person name="Alikhan N.F."/>
            <person name="Baker D."/>
            <person name="Gharbi K."/>
            <person name="Hall N."/>
            <person name="Watson M."/>
            <person name="Adriaenssens E.M."/>
            <person name="Foster-Nyarko E."/>
            <person name="Jarju S."/>
            <person name="Secka A."/>
            <person name="Antonio M."/>
            <person name="Oren A."/>
            <person name="Chaudhuri R.R."/>
            <person name="La Ragione R."/>
            <person name="Hildebrand F."/>
            <person name="Pallen M.J."/>
        </authorList>
    </citation>
    <scope>NUCLEOTIDE SEQUENCE</scope>
    <source>
        <strain evidence="1">ChiW13-3771</strain>
    </source>
</reference>
<dbReference type="AlphaFoldDB" id="A0A9D1EE27"/>
<evidence type="ECO:0008006" key="3">
    <source>
        <dbReference type="Google" id="ProtNLM"/>
    </source>
</evidence>